<comment type="caution">
    <text evidence="2">The sequence shown here is derived from an EMBL/GenBank/DDBJ whole genome shotgun (WGS) entry which is preliminary data.</text>
</comment>
<feature type="non-terminal residue" evidence="2">
    <location>
        <position position="1"/>
    </location>
</feature>
<evidence type="ECO:0000313" key="3">
    <source>
        <dbReference type="Proteomes" id="UP000565155"/>
    </source>
</evidence>
<protein>
    <submittedName>
        <fullName evidence="2">Helix-turn-helix transcriptional regulator</fullName>
    </submittedName>
</protein>
<gene>
    <name evidence="2" type="ORF">HKB35_31050</name>
</gene>
<evidence type="ECO:0000259" key="1">
    <source>
        <dbReference type="PROSITE" id="PS01124"/>
    </source>
</evidence>
<dbReference type="EMBL" id="JABCMA010001299">
    <property type="protein sequence ID" value="NMR78019.1"/>
    <property type="molecule type" value="Genomic_DNA"/>
</dbReference>
<dbReference type="InterPro" id="IPR018060">
    <property type="entry name" value="HTH_AraC"/>
</dbReference>
<sequence length="139" mass="15650">DIVSLSFLDYGTQLPNKLSLSRPANNNVDLSIDNLSQLVTVSGGHLAEFTSDAQNKIEITWPMAKELSHVEEVLPEFVPENIAEEKASPENEWLQKVYQLVAEHYHDPDFGTATAAKMLFMSERSLQRRFKSASSRTLK</sequence>
<feature type="non-terminal residue" evidence="2">
    <location>
        <position position="139"/>
    </location>
</feature>
<name>A0A7Y0N2U4_VIBAL</name>
<dbReference type="Gene3D" id="1.10.10.60">
    <property type="entry name" value="Homeodomain-like"/>
    <property type="match status" value="1"/>
</dbReference>
<feature type="domain" description="HTH araC/xylS-type" evidence="1">
    <location>
        <begin position="95"/>
        <end position="139"/>
    </location>
</feature>
<dbReference type="GO" id="GO:0043565">
    <property type="term" value="F:sequence-specific DNA binding"/>
    <property type="evidence" value="ECO:0007669"/>
    <property type="project" value="InterPro"/>
</dbReference>
<evidence type="ECO:0000313" key="2">
    <source>
        <dbReference type="EMBL" id="NMR78019.1"/>
    </source>
</evidence>
<dbReference type="PROSITE" id="PS01124">
    <property type="entry name" value="HTH_ARAC_FAMILY_2"/>
    <property type="match status" value="1"/>
</dbReference>
<dbReference type="AlphaFoldDB" id="A0A7Y0N2U4"/>
<proteinExistence type="predicted"/>
<accession>A0A7Y0N2U4</accession>
<organism evidence="2 3">
    <name type="scientific">Vibrio alginolyticus</name>
    <dbReference type="NCBI Taxonomy" id="663"/>
    <lineage>
        <taxon>Bacteria</taxon>
        <taxon>Pseudomonadati</taxon>
        <taxon>Pseudomonadota</taxon>
        <taxon>Gammaproteobacteria</taxon>
        <taxon>Vibrionales</taxon>
        <taxon>Vibrionaceae</taxon>
        <taxon>Vibrio</taxon>
    </lineage>
</organism>
<reference evidence="2 3" key="1">
    <citation type="submission" date="2020-04" db="EMBL/GenBank/DDBJ databases">
        <title>Whole-genome sequencing of Vibrio spp. from China reveals different genetic environments of blaCTX-M-14 among diverse lineages.</title>
        <authorList>
            <person name="Zheng Z."/>
            <person name="Ye L."/>
            <person name="Chen S."/>
        </authorList>
    </citation>
    <scope>NUCLEOTIDE SEQUENCE [LARGE SCALE GENOMIC DNA]</scope>
    <source>
        <strain evidence="2 3">Vb1636</strain>
    </source>
</reference>
<dbReference type="Proteomes" id="UP000565155">
    <property type="component" value="Unassembled WGS sequence"/>
</dbReference>
<dbReference type="GO" id="GO:0003700">
    <property type="term" value="F:DNA-binding transcription factor activity"/>
    <property type="evidence" value="ECO:0007669"/>
    <property type="project" value="InterPro"/>
</dbReference>